<proteinExistence type="predicted"/>
<dbReference type="EMBL" id="JAAKFY010000022">
    <property type="protein sequence ID" value="KAF3838953.1"/>
    <property type="molecule type" value="Genomic_DNA"/>
</dbReference>
<dbReference type="Proteomes" id="UP000518266">
    <property type="component" value="Unassembled WGS sequence"/>
</dbReference>
<protein>
    <submittedName>
        <fullName evidence="2">Uncharacterized protein</fullName>
    </submittedName>
</protein>
<evidence type="ECO:0000313" key="2">
    <source>
        <dbReference type="EMBL" id="KAF3838953.1"/>
    </source>
</evidence>
<feature type="region of interest" description="Disordered" evidence="1">
    <location>
        <begin position="72"/>
        <end position="121"/>
    </location>
</feature>
<name>A0A7J5XQ33_DISMA</name>
<evidence type="ECO:0000313" key="3">
    <source>
        <dbReference type="Proteomes" id="UP000518266"/>
    </source>
</evidence>
<dbReference type="AlphaFoldDB" id="A0A7J5XQ33"/>
<reference evidence="2 3" key="1">
    <citation type="submission" date="2020-03" db="EMBL/GenBank/DDBJ databases">
        <title>Dissostichus mawsoni Genome sequencing and assembly.</title>
        <authorList>
            <person name="Park H."/>
        </authorList>
    </citation>
    <scope>NUCLEOTIDE SEQUENCE [LARGE SCALE GENOMIC DNA]</scope>
    <source>
        <strain evidence="2">DM0001</strain>
        <tissue evidence="2">Muscle</tissue>
    </source>
</reference>
<comment type="caution">
    <text evidence="2">The sequence shown here is derived from an EMBL/GenBank/DDBJ whole genome shotgun (WGS) entry which is preliminary data.</text>
</comment>
<keyword evidence="3" id="KW-1185">Reference proteome</keyword>
<organism evidence="2 3">
    <name type="scientific">Dissostichus mawsoni</name>
    <name type="common">Antarctic cod</name>
    <dbReference type="NCBI Taxonomy" id="36200"/>
    <lineage>
        <taxon>Eukaryota</taxon>
        <taxon>Metazoa</taxon>
        <taxon>Chordata</taxon>
        <taxon>Craniata</taxon>
        <taxon>Vertebrata</taxon>
        <taxon>Euteleostomi</taxon>
        <taxon>Actinopterygii</taxon>
        <taxon>Neopterygii</taxon>
        <taxon>Teleostei</taxon>
        <taxon>Neoteleostei</taxon>
        <taxon>Acanthomorphata</taxon>
        <taxon>Eupercaria</taxon>
        <taxon>Perciformes</taxon>
        <taxon>Notothenioidei</taxon>
        <taxon>Nototheniidae</taxon>
        <taxon>Dissostichus</taxon>
    </lineage>
</organism>
<gene>
    <name evidence="2" type="ORF">F7725_010721</name>
</gene>
<evidence type="ECO:0000256" key="1">
    <source>
        <dbReference type="SAM" id="MobiDB-lite"/>
    </source>
</evidence>
<sequence length="173" mass="18774">MNSECSAREKRRLVYSCVLPLFRLNVTVSCGVSSHVVHVAGVGHLLDVDAGLLLGAGQRSDDGLLDDVLQVTSPGVGGQTPASTESPRRPRPSNRCRSAERGRAGPWRCSSEESGQKTQSTSWMRVRVNLVTQEHLVDEGQGRVNLVTQEHLVDEGVRVNLVTQEHLVDKGQG</sequence>
<accession>A0A7J5XQ33</accession>